<gene>
    <name evidence="6" type="ORF">GNQ08_19180</name>
</gene>
<dbReference type="InterPro" id="IPR006059">
    <property type="entry name" value="SBP"/>
</dbReference>
<feature type="signal peptide" evidence="5">
    <location>
        <begin position="1"/>
        <end position="27"/>
    </location>
</feature>
<keyword evidence="4 5" id="KW-0732">Signal</keyword>
<dbReference type="AlphaFoldDB" id="A0A6N8F1K3"/>
<organism evidence="6 7">
    <name type="scientific">Paenibacillus macerans</name>
    <name type="common">Bacillus macerans</name>
    <dbReference type="NCBI Taxonomy" id="44252"/>
    <lineage>
        <taxon>Bacteria</taxon>
        <taxon>Bacillati</taxon>
        <taxon>Bacillota</taxon>
        <taxon>Bacilli</taxon>
        <taxon>Bacillales</taxon>
        <taxon>Paenibacillaceae</taxon>
        <taxon>Paenibacillus</taxon>
    </lineage>
</organism>
<dbReference type="GO" id="GO:0030313">
    <property type="term" value="C:cell envelope"/>
    <property type="evidence" value="ECO:0007669"/>
    <property type="project" value="UniProtKB-SubCell"/>
</dbReference>
<evidence type="ECO:0000256" key="4">
    <source>
        <dbReference type="ARBA" id="ARBA00022729"/>
    </source>
</evidence>
<dbReference type="PANTHER" id="PTHR43649:SF31">
    <property type="entry name" value="SN-GLYCEROL-3-PHOSPHATE-BINDING PERIPLASMIC PROTEIN UGPB"/>
    <property type="match status" value="1"/>
</dbReference>
<sequence>MFKEKYAWGILIIFALLLGGCAGSPQAAPNKPKSLKVMYYSEEYFNQQYGDVFRAKYPDIEIEVLDNSHIDYASEDDVDKAEIEFIKREQPDVLLLEAEQYERYIEEGLLMELDTFIHKDNYDLQSIYPAIIELLQEKGNGKIYGLSPRFYETAVFYNKTLFEKYGITPPQDKMTWAELIELAKRFPQYDSNGGKLYGFGLKDGLSFDILADRIALTQGLRVVNSKDMKVTINSDAWREVLQLALDACASKNVYIPPDERTGSTYRDYLMNDPFINGSMAMTVDNLLLLQDLENVQGRNRDYAAFSLGAAAGPVDSHARDLSNDIQLKEIWSIRNGSPNAETAWEFIKYVNSDDYARVKGKTMDGFILSRRGHYEDLGIDLNAFYSLRPNIANHSMEDNIPDKFYPSFEELMQRELQKVAENQVSLDEAIKQIQTAGQFILDDLLKKK</sequence>
<dbReference type="Pfam" id="PF01547">
    <property type="entry name" value="SBP_bac_1"/>
    <property type="match status" value="1"/>
</dbReference>
<dbReference type="PANTHER" id="PTHR43649">
    <property type="entry name" value="ARABINOSE-BINDING PROTEIN-RELATED"/>
    <property type="match status" value="1"/>
</dbReference>
<dbReference type="Proteomes" id="UP000442469">
    <property type="component" value="Unassembled WGS sequence"/>
</dbReference>
<comment type="caution">
    <text evidence="6">The sequence shown here is derived from an EMBL/GenBank/DDBJ whole genome shotgun (WGS) entry which is preliminary data.</text>
</comment>
<proteinExistence type="inferred from homology"/>
<reference evidence="6 7" key="1">
    <citation type="submission" date="2019-11" db="EMBL/GenBank/DDBJ databases">
        <title>Draft genome sequences of five Paenibacillus species of dairy origin.</title>
        <authorList>
            <person name="Olajide A.M."/>
            <person name="Chen S."/>
            <person name="Lapointe G."/>
        </authorList>
    </citation>
    <scope>NUCLEOTIDE SEQUENCE [LARGE SCALE GENOMIC DNA]</scope>
    <source>
        <strain evidence="6 7">3CT49</strain>
    </source>
</reference>
<accession>A0A6N8F1K3</accession>
<evidence type="ECO:0000256" key="1">
    <source>
        <dbReference type="ARBA" id="ARBA00004196"/>
    </source>
</evidence>
<dbReference type="InterPro" id="IPR050490">
    <property type="entry name" value="Bact_solute-bd_prot1"/>
</dbReference>
<evidence type="ECO:0000256" key="3">
    <source>
        <dbReference type="ARBA" id="ARBA00022448"/>
    </source>
</evidence>
<dbReference type="SUPFAM" id="SSF53850">
    <property type="entry name" value="Periplasmic binding protein-like II"/>
    <property type="match status" value="1"/>
</dbReference>
<dbReference type="PROSITE" id="PS51257">
    <property type="entry name" value="PROKAR_LIPOPROTEIN"/>
    <property type="match status" value="1"/>
</dbReference>
<dbReference type="RefSeq" id="WP_155620578.1">
    <property type="nucleotide sequence ID" value="NZ_BOSD01000025.1"/>
</dbReference>
<comment type="similarity">
    <text evidence="2">Belongs to the bacterial solute-binding protein 1 family.</text>
</comment>
<keyword evidence="3" id="KW-0813">Transport</keyword>
<evidence type="ECO:0000256" key="2">
    <source>
        <dbReference type="ARBA" id="ARBA00008520"/>
    </source>
</evidence>
<comment type="subcellular location">
    <subcellularLocation>
        <location evidence="1">Cell envelope</location>
    </subcellularLocation>
</comment>
<dbReference type="EMBL" id="WNZZ01000015">
    <property type="protein sequence ID" value="MUG24501.1"/>
    <property type="molecule type" value="Genomic_DNA"/>
</dbReference>
<evidence type="ECO:0000313" key="6">
    <source>
        <dbReference type="EMBL" id="MUG24501.1"/>
    </source>
</evidence>
<evidence type="ECO:0000313" key="7">
    <source>
        <dbReference type="Proteomes" id="UP000442469"/>
    </source>
</evidence>
<feature type="chain" id="PRO_5026747192" evidence="5">
    <location>
        <begin position="28"/>
        <end position="448"/>
    </location>
</feature>
<dbReference type="Gene3D" id="3.40.190.10">
    <property type="entry name" value="Periplasmic binding protein-like II"/>
    <property type="match status" value="1"/>
</dbReference>
<name>A0A6N8F1K3_PAEMA</name>
<evidence type="ECO:0000256" key="5">
    <source>
        <dbReference type="SAM" id="SignalP"/>
    </source>
</evidence>
<protein>
    <submittedName>
        <fullName evidence="6">Extracellular solute-binding protein</fullName>
    </submittedName>
</protein>